<comment type="catalytic activity">
    <reaction evidence="17">
        <text>(S)-2-amino-6-oxohexanoate + NADP(+) + H2O = L-2-aminoadipate + NADPH + 2 H(+)</text>
        <dbReference type="Rhea" id="RHEA:12304"/>
        <dbReference type="ChEBI" id="CHEBI:15377"/>
        <dbReference type="ChEBI" id="CHEBI:15378"/>
        <dbReference type="ChEBI" id="CHEBI:57783"/>
        <dbReference type="ChEBI" id="CHEBI:58321"/>
        <dbReference type="ChEBI" id="CHEBI:58349"/>
        <dbReference type="ChEBI" id="CHEBI:58672"/>
        <dbReference type="EC" id="1.2.1.31"/>
    </reaction>
</comment>
<keyword evidence="21" id="KW-1185">Reference proteome</keyword>
<keyword evidence="12" id="KW-0457">Lysine biosynthesis</keyword>
<dbReference type="PROSITE" id="PS50075">
    <property type="entry name" value="CARRIER"/>
    <property type="match status" value="1"/>
</dbReference>
<dbReference type="InterPro" id="IPR020845">
    <property type="entry name" value="AMP-binding_CS"/>
</dbReference>
<evidence type="ECO:0000256" key="5">
    <source>
        <dbReference type="ARBA" id="ARBA00012913"/>
    </source>
</evidence>
<comment type="similarity">
    <text evidence="4">Belongs to the ATP-dependent AMP-binding enzyme family.</text>
</comment>
<dbReference type="InterPro" id="IPR036736">
    <property type="entry name" value="ACP-like_sf"/>
</dbReference>
<dbReference type="InterPro" id="IPR014397">
    <property type="entry name" value="Lys2"/>
</dbReference>
<dbReference type="EC" id="1.2.1.95" evidence="5"/>
<dbReference type="InterPro" id="IPR009081">
    <property type="entry name" value="PP-bd_ACP"/>
</dbReference>
<evidence type="ECO:0000256" key="18">
    <source>
        <dbReference type="SAM" id="MobiDB-lite"/>
    </source>
</evidence>
<dbReference type="GO" id="GO:0004043">
    <property type="term" value="F:L-aminoadipate-semialdehyde dehydrogenase [NAD(P)+] activity"/>
    <property type="evidence" value="ECO:0007669"/>
    <property type="project" value="UniProtKB-EC"/>
</dbReference>
<evidence type="ECO:0000256" key="14">
    <source>
        <dbReference type="ARBA" id="ARBA00032195"/>
    </source>
</evidence>
<dbReference type="Gene3D" id="3.30.300.30">
    <property type="match status" value="1"/>
</dbReference>
<comment type="caution">
    <text evidence="20">The sequence shown here is derived from an EMBL/GenBank/DDBJ whole genome shotgun (WGS) entry which is preliminary data.</text>
</comment>
<dbReference type="InterPro" id="IPR010080">
    <property type="entry name" value="Thioester_reductase-like_dom"/>
</dbReference>
<dbReference type="InterPro" id="IPR013120">
    <property type="entry name" value="FAR_NAD-bd"/>
</dbReference>
<comment type="cofactor">
    <cofactor evidence="1">
        <name>pantetheine 4'-phosphate</name>
        <dbReference type="ChEBI" id="CHEBI:47942"/>
    </cofactor>
</comment>
<dbReference type="SUPFAM" id="SSF56801">
    <property type="entry name" value="Acetyl-CoA synthetase-like"/>
    <property type="match status" value="1"/>
</dbReference>
<reference evidence="20" key="1">
    <citation type="submission" date="2021-03" db="EMBL/GenBank/DDBJ databases">
        <authorList>
            <person name="Tagirdzhanova G."/>
        </authorList>
    </citation>
    <scope>NUCLEOTIDE SEQUENCE</scope>
</reference>
<feature type="domain" description="Carrier" evidence="19">
    <location>
        <begin position="645"/>
        <end position="722"/>
    </location>
</feature>
<feature type="compositionally biased region" description="Polar residues" evidence="18">
    <location>
        <begin position="205"/>
        <end position="215"/>
    </location>
</feature>
<evidence type="ECO:0000313" key="21">
    <source>
        <dbReference type="Proteomes" id="UP000664203"/>
    </source>
</evidence>
<dbReference type="Proteomes" id="UP000664203">
    <property type="component" value="Unassembled WGS sequence"/>
</dbReference>
<gene>
    <name evidence="20" type="primary">LYS2_2</name>
    <name evidence="20" type="ORF">ALECFALPRED_010190</name>
</gene>
<evidence type="ECO:0000256" key="7">
    <source>
        <dbReference type="ARBA" id="ARBA00022450"/>
    </source>
</evidence>
<dbReference type="AlphaFoldDB" id="A0A8H3EXL6"/>
<dbReference type="NCBIfam" id="TIGR01733">
    <property type="entry name" value="AA-adenyl-dom"/>
    <property type="match status" value="1"/>
</dbReference>
<evidence type="ECO:0000256" key="17">
    <source>
        <dbReference type="ARBA" id="ARBA00049537"/>
    </source>
</evidence>
<evidence type="ECO:0000256" key="13">
    <source>
        <dbReference type="ARBA" id="ARBA00031335"/>
    </source>
</evidence>
<sequence>MENGHTVTDMLDPTMDLHWSDYQGAIQDRFADNARKFPDRLCVVETPSRTTPQREFTYQQIHEASNVVAHYFLQRGIERGEVIMIYAYRGVDLCVAILAVLKAGATFSVVDPAYPPDRQTVYLDVARPRGLIVIEKASKEEGRLSDKVREWIKENLELRGEVPSLELLDDGTVVGGLLDCDGQDVLLHQQPLKSKHPGVVVGPDSTPTLSFTSGSEGRPKGDKVAFGRPDYVRRHYYPWMAESFNLSDKDQFTMLSGIAHDPIQRDVFTPLFLGAILLVPAKECIQHERLAEWMRTYKATVTHLTPAMGQILVGGASAKFPSLRNAFFVGDQLIKRDCRLLQALAPNCRIVNMYGTTETQRSVSYYALPPRNEDSKYLSRMPDVIPAGRGMKNVQLLVVDRASLEQNKPRLCGVGEPGEIFVRAGGLAEGYLGSDDLNKEKFMPNFFLENPNKWQEDEERNLDSVGREEPWRSLWKGPRDRLYRSGDLGRYTDSGDVECTGRADNQVKIRGFRIELGEIDTYISQHLLVRENVTLVRRDKDEEPTLVSYVVPDMKEWTSWLEMKGQADDTEDDTMEGMLKRFRLLREDVRAALRTKLPSYAVPSVIIPLRKLPLTPNYKVDKKVLPYPDAAALASAASAGRAARSHWTETQKTVGRIWAERIRVPAETIDLDDGFIDSGGHSLRAQEVLFDIKKWAKLSISMNTLFQNPTLRDFSSVIAAALEARKDGEKKADSAPPEMDYRLDGEVIKAKSLPSSFPAGAVRPETILITGATGFLGVSILENILNRDNDIRVIALVRAKSASEALVRVKTACIAYGTWSNSWESRLKCIPGDLSKEKLGLSPDVWYMLENTVDVLIHNGARVHWIYTYTGLKPTNVLSTLSCVALCSKGKPKHLTFISSTAVLDTDHYASFTTPILESDTLDGSRKGLLTGYAQSKYVSEYLMREAGLRGLRGSVVRPGYITGNPSTGIGPTDDFLLRMLKGSIQLSCRPDLGSNTINLVPVDYCVNIVVASSLHPPLEVGVGTVHVTSYPQLGFNAFLETLQKFRYNAPMVPYSEWRSALEHYVSTETQDQREPHALLPLFDWVTADLPSDTKSRTLDNTNAQIVLRAMGVDEKDCQVEVTQETVGAYLAFMCEIGFIGRPEGAEGVELPVFRIGEEQREALKMVGRGRG</sequence>
<comment type="catalytic activity">
    <reaction evidence="16">
        <text>(S)-2-amino-6-oxohexanoate + NAD(+) + H2O = L-2-aminoadipate + NADH + 2 H(+)</text>
        <dbReference type="Rhea" id="RHEA:12308"/>
        <dbReference type="ChEBI" id="CHEBI:15377"/>
        <dbReference type="ChEBI" id="CHEBI:15378"/>
        <dbReference type="ChEBI" id="CHEBI:57540"/>
        <dbReference type="ChEBI" id="CHEBI:57945"/>
        <dbReference type="ChEBI" id="CHEBI:58321"/>
        <dbReference type="ChEBI" id="CHEBI:58672"/>
        <dbReference type="EC" id="1.2.1.31"/>
    </reaction>
</comment>
<dbReference type="PIRSF" id="PIRSF001617">
    <property type="entry name" value="Alpha-AR"/>
    <property type="match status" value="1"/>
</dbReference>
<dbReference type="NCBIfam" id="TIGR01746">
    <property type="entry name" value="Thioester-redct"/>
    <property type="match status" value="1"/>
</dbReference>
<evidence type="ECO:0000256" key="9">
    <source>
        <dbReference type="ARBA" id="ARBA00022605"/>
    </source>
</evidence>
<evidence type="ECO:0000256" key="11">
    <source>
        <dbReference type="ARBA" id="ARBA00023002"/>
    </source>
</evidence>
<keyword evidence="10" id="KW-0521">NADP</keyword>
<dbReference type="Gene3D" id="3.40.50.12780">
    <property type="entry name" value="N-terminal domain of ligase-like"/>
    <property type="match status" value="1"/>
</dbReference>
<evidence type="ECO:0000256" key="1">
    <source>
        <dbReference type="ARBA" id="ARBA00001957"/>
    </source>
</evidence>
<dbReference type="Pfam" id="PF07993">
    <property type="entry name" value="NAD_binding_4"/>
    <property type="match status" value="1"/>
</dbReference>
<organism evidence="20 21">
    <name type="scientific">Alectoria fallacina</name>
    <dbReference type="NCBI Taxonomy" id="1903189"/>
    <lineage>
        <taxon>Eukaryota</taxon>
        <taxon>Fungi</taxon>
        <taxon>Dikarya</taxon>
        <taxon>Ascomycota</taxon>
        <taxon>Pezizomycotina</taxon>
        <taxon>Lecanoromycetes</taxon>
        <taxon>OSLEUM clade</taxon>
        <taxon>Lecanoromycetidae</taxon>
        <taxon>Lecanorales</taxon>
        <taxon>Lecanorineae</taxon>
        <taxon>Parmeliaceae</taxon>
        <taxon>Alectoria</taxon>
    </lineage>
</organism>
<keyword evidence="7" id="KW-0596">Phosphopantetheine</keyword>
<comment type="pathway">
    <text evidence="3">Amino-acid biosynthesis; L-lysine biosynthesis via AAA pathway; L-lysine from L-alpha-aminoadipate (fungal route): step 1/3.</text>
</comment>
<evidence type="ECO:0000256" key="8">
    <source>
        <dbReference type="ARBA" id="ARBA00022553"/>
    </source>
</evidence>
<accession>A0A8H3EXL6</accession>
<keyword evidence="11" id="KW-0560">Oxidoreductase</keyword>
<comment type="function">
    <text evidence="2">Catalyzes the activation of alpha-aminoadipate by ATP-dependent adenylation and the reduction of activated alpha-aminoadipate by NADPH. The activated alpha-aminoadipate is bound to the phosphopantheinyl group of the enzyme itself before it is reduced to (S)-2-amino-6-oxohexanoate.</text>
</comment>
<dbReference type="EMBL" id="CAJPDR010000083">
    <property type="protein sequence ID" value="CAF9915416.1"/>
    <property type="molecule type" value="Genomic_DNA"/>
</dbReference>
<proteinExistence type="inferred from homology"/>
<dbReference type="Pfam" id="PF00550">
    <property type="entry name" value="PP-binding"/>
    <property type="match status" value="1"/>
</dbReference>
<dbReference type="PANTHER" id="PTHR44845:SF1">
    <property type="entry name" value="L-2-AMINOADIPATE REDUCTASE"/>
    <property type="match status" value="1"/>
</dbReference>
<dbReference type="InterPro" id="IPR036291">
    <property type="entry name" value="NAD(P)-bd_dom_sf"/>
</dbReference>
<dbReference type="Pfam" id="PF00501">
    <property type="entry name" value="AMP-binding"/>
    <property type="match status" value="1"/>
</dbReference>
<evidence type="ECO:0000256" key="3">
    <source>
        <dbReference type="ARBA" id="ARBA00004827"/>
    </source>
</evidence>
<dbReference type="Gene3D" id="1.10.1200.10">
    <property type="entry name" value="ACP-like"/>
    <property type="match status" value="1"/>
</dbReference>
<keyword evidence="9" id="KW-0028">Amino-acid biosynthesis</keyword>
<evidence type="ECO:0000256" key="6">
    <source>
        <dbReference type="ARBA" id="ARBA00013073"/>
    </source>
</evidence>
<dbReference type="PANTHER" id="PTHR44845">
    <property type="entry name" value="CARRIER DOMAIN-CONTAINING PROTEIN"/>
    <property type="match status" value="1"/>
</dbReference>
<dbReference type="InterPro" id="IPR042099">
    <property type="entry name" value="ANL_N_sf"/>
</dbReference>
<dbReference type="InterPro" id="IPR000873">
    <property type="entry name" value="AMP-dep_synth/lig_dom"/>
</dbReference>
<dbReference type="EC" id="1.2.1.31" evidence="6"/>
<dbReference type="UniPathway" id="UPA00033">
    <property type="reaction ID" value="UER00032"/>
</dbReference>
<dbReference type="NCBIfam" id="TIGR03443">
    <property type="entry name" value="alpha_am_amid"/>
    <property type="match status" value="1"/>
</dbReference>
<dbReference type="InterPro" id="IPR045851">
    <property type="entry name" value="AMP-bd_C_sf"/>
</dbReference>
<dbReference type="OrthoDB" id="329835at2759"/>
<dbReference type="SUPFAM" id="SSF47336">
    <property type="entry name" value="ACP-like"/>
    <property type="match status" value="1"/>
</dbReference>
<evidence type="ECO:0000256" key="12">
    <source>
        <dbReference type="ARBA" id="ARBA00023154"/>
    </source>
</evidence>
<feature type="region of interest" description="Disordered" evidence="18">
    <location>
        <begin position="196"/>
        <end position="222"/>
    </location>
</feature>
<dbReference type="CDD" id="cd05235">
    <property type="entry name" value="SDR_e1"/>
    <property type="match status" value="1"/>
</dbReference>
<keyword evidence="8" id="KW-0597">Phosphoprotein</keyword>
<evidence type="ECO:0000259" key="19">
    <source>
        <dbReference type="PROSITE" id="PS50075"/>
    </source>
</evidence>
<dbReference type="PROSITE" id="PS00455">
    <property type="entry name" value="AMP_BINDING"/>
    <property type="match status" value="1"/>
</dbReference>
<evidence type="ECO:0000256" key="4">
    <source>
        <dbReference type="ARBA" id="ARBA00006432"/>
    </source>
</evidence>
<comment type="catalytic activity">
    <reaction evidence="15">
        <text>(S)-2-amino-6-oxohexanoate + AMP + diphosphate + NADP(+) = L-2-aminoadipate + ATP + NADPH + H(+)</text>
        <dbReference type="Rhea" id="RHEA:46936"/>
        <dbReference type="ChEBI" id="CHEBI:15378"/>
        <dbReference type="ChEBI" id="CHEBI:30616"/>
        <dbReference type="ChEBI" id="CHEBI:33019"/>
        <dbReference type="ChEBI" id="CHEBI:57783"/>
        <dbReference type="ChEBI" id="CHEBI:58321"/>
        <dbReference type="ChEBI" id="CHEBI:58349"/>
        <dbReference type="ChEBI" id="CHEBI:58672"/>
        <dbReference type="ChEBI" id="CHEBI:456215"/>
        <dbReference type="EC" id="1.2.1.95"/>
    </reaction>
</comment>
<dbReference type="GO" id="GO:0019878">
    <property type="term" value="P:lysine biosynthetic process via aminoadipic acid"/>
    <property type="evidence" value="ECO:0007669"/>
    <property type="project" value="UniProtKB-UniPathway"/>
</dbReference>
<dbReference type="Gene3D" id="3.40.50.720">
    <property type="entry name" value="NAD(P)-binding Rossmann-like Domain"/>
    <property type="match status" value="1"/>
</dbReference>
<name>A0A8H3EXL6_9LECA</name>
<evidence type="ECO:0000313" key="20">
    <source>
        <dbReference type="EMBL" id="CAF9915416.1"/>
    </source>
</evidence>
<dbReference type="SUPFAM" id="SSF51735">
    <property type="entry name" value="NAD(P)-binding Rossmann-fold domains"/>
    <property type="match status" value="1"/>
</dbReference>
<evidence type="ECO:0000256" key="16">
    <source>
        <dbReference type="ARBA" id="ARBA00048414"/>
    </source>
</evidence>
<evidence type="ECO:0000256" key="10">
    <source>
        <dbReference type="ARBA" id="ARBA00022857"/>
    </source>
</evidence>
<dbReference type="InterPro" id="IPR010071">
    <property type="entry name" value="AA_adenyl_dom"/>
</dbReference>
<evidence type="ECO:0000256" key="2">
    <source>
        <dbReference type="ARBA" id="ARBA00003499"/>
    </source>
</evidence>
<protein>
    <recommendedName>
        <fullName evidence="14">Alpha-aminoadipate reductase</fullName>
        <ecNumber evidence="6">1.2.1.31</ecNumber>
        <ecNumber evidence="5">1.2.1.95</ecNumber>
    </recommendedName>
    <alternativeName>
        <fullName evidence="13">L-aminoadipate-semialdehyde dehydrogenase</fullName>
    </alternativeName>
</protein>
<evidence type="ECO:0000256" key="15">
    <source>
        <dbReference type="ARBA" id="ARBA00048260"/>
    </source>
</evidence>